<evidence type="ECO:0000313" key="5">
    <source>
        <dbReference type="Proteomes" id="UP000188320"/>
    </source>
</evidence>
<dbReference type="EMBL" id="LSSK01000142">
    <property type="protein sequence ID" value="OMH84832.1"/>
    <property type="molecule type" value="Genomic_DNA"/>
</dbReference>
<reference evidence="5" key="1">
    <citation type="submission" date="2017-01" db="EMBL/GenBank/DDBJ databases">
        <authorList>
            <person name="Wang Y."/>
            <person name="White M."/>
            <person name="Kvist S."/>
            <person name="Moncalvo J.-M."/>
        </authorList>
    </citation>
    <scope>NUCLEOTIDE SEQUENCE [LARGE SCALE GENOMIC DNA]</scope>
    <source>
        <strain evidence="5">COL-18-3</strain>
    </source>
</reference>
<dbReference type="InterPro" id="IPR050316">
    <property type="entry name" value="Tyrosinase/Hemocyanin"/>
</dbReference>
<dbReference type="PANTHER" id="PTHR11474:SF126">
    <property type="entry name" value="TYROSINASE-LIKE PROTEIN TYR-1-RELATED"/>
    <property type="match status" value="1"/>
</dbReference>
<protein>
    <submittedName>
        <fullName evidence="4">Tyrosinase</fullName>
    </submittedName>
</protein>
<dbReference type="PRINTS" id="PR00092">
    <property type="entry name" value="TYROSINASE"/>
</dbReference>
<feature type="domain" description="Tyrosinase copper-binding" evidence="3">
    <location>
        <begin position="65"/>
        <end position="239"/>
    </location>
</feature>
<sequence>MKLSSYVSAIAISVLGFNQDVSAQFMDNSGCRRILVRKEVNDLSQGEWMAFARVAQELHRRGILEQFARIHNNLGMVVHNSGVFLPWHRRFVNHLQQAVFSIDPSVVLPYWDWTISWQAPERNPVLTGNMFGGNGFGASRCIRNGISAGWQKRYPFNGCVTRIFKDISSPGAFWPPNAVARLSNNARNFAEFSQNLENGPHGIVHIGIGGDMNEMWAPNDILFFLHHGMVDKVWADWQSMNQVNARDVNSRAANGQRITLQSWLPYYNEPIYTAMNTRGSGYCYVYQPPQMSGFRTLGSNNSTMYDDVDLDGGKLPIPTIELESIMESKFMYNPRIVQRMNELVAEVVSEMNNRTS</sequence>
<keyword evidence="1" id="KW-0479">Metal-binding</keyword>
<dbReference type="InterPro" id="IPR008922">
    <property type="entry name" value="Di-copper_centre_dom_sf"/>
</dbReference>
<evidence type="ECO:0000313" key="4">
    <source>
        <dbReference type="EMBL" id="OMH84832.1"/>
    </source>
</evidence>
<dbReference type="GO" id="GO:0016491">
    <property type="term" value="F:oxidoreductase activity"/>
    <property type="evidence" value="ECO:0007669"/>
    <property type="project" value="InterPro"/>
</dbReference>
<keyword evidence="2" id="KW-0186">Copper</keyword>
<dbReference type="Gene3D" id="1.10.1280.10">
    <property type="entry name" value="Di-copper center containing domain from catechol oxidase"/>
    <property type="match status" value="1"/>
</dbReference>
<dbReference type="SUPFAM" id="SSF48056">
    <property type="entry name" value="Di-copper centre-containing domain"/>
    <property type="match status" value="1"/>
</dbReference>
<keyword evidence="5" id="KW-1185">Reference proteome</keyword>
<evidence type="ECO:0000259" key="3">
    <source>
        <dbReference type="Pfam" id="PF00264"/>
    </source>
</evidence>
<evidence type="ECO:0000256" key="2">
    <source>
        <dbReference type="ARBA" id="ARBA00023008"/>
    </source>
</evidence>
<organism evidence="4 5">
    <name type="scientific">Zancudomyces culisetae</name>
    <name type="common">Gut fungus</name>
    <name type="synonym">Smittium culisetae</name>
    <dbReference type="NCBI Taxonomy" id="1213189"/>
    <lineage>
        <taxon>Eukaryota</taxon>
        <taxon>Fungi</taxon>
        <taxon>Fungi incertae sedis</taxon>
        <taxon>Zoopagomycota</taxon>
        <taxon>Kickxellomycotina</taxon>
        <taxon>Harpellomycetes</taxon>
        <taxon>Harpellales</taxon>
        <taxon>Legeriomycetaceae</taxon>
        <taxon>Zancudomyces</taxon>
    </lineage>
</organism>
<accession>A0A1R1PVC5</accession>
<dbReference type="InterPro" id="IPR002227">
    <property type="entry name" value="Tyrosinase_Cu-bd"/>
</dbReference>
<proteinExistence type="predicted"/>
<dbReference type="Pfam" id="PF00264">
    <property type="entry name" value="Tyrosinase"/>
    <property type="match status" value="1"/>
</dbReference>
<name>A0A1R1PVC5_ZANCU</name>
<dbReference type="OrthoDB" id="6132182at2759"/>
<gene>
    <name evidence="4" type="ORF">AX774_g1639</name>
</gene>
<dbReference type="AlphaFoldDB" id="A0A1R1PVC5"/>
<dbReference type="PANTHER" id="PTHR11474">
    <property type="entry name" value="TYROSINASE FAMILY MEMBER"/>
    <property type="match status" value="1"/>
</dbReference>
<comment type="caution">
    <text evidence="4">The sequence shown here is derived from an EMBL/GenBank/DDBJ whole genome shotgun (WGS) entry which is preliminary data.</text>
</comment>
<evidence type="ECO:0000256" key="1">
    <source>
        <dbReference type="ARBA" id="ARBA00022723"/>
    </source>
</evidence>
<dbReference type="GO" id="GO:0046872">
    <property type="term" value="F:metal ion binding"/>
    <property type="evidence" value="ECO:0007669"/>
    <property type="project" value="UniProtKB-KW"/>
</dbReference>
<dbReference type="Proteomes" id="UP000188320">
    <property type="component" value="Unassembled WGS sequence"/>
</dbReference>